<feature type="compositionally biased region" description="Basic and acidic residues" evidence="1">
    <location>
        <begin position="51"/>
        <end position="61"/>
    </location>
</feature>
<organism evidence="2 3">
    <name type="scientific">Blyttiomyces helicus</name>
    <dbReference type="NCBI Taxonomy" id="388810"/>
    <lineage>
        <taxon>Eukaryota</taxon>
        <taxon>Fungi</taxon>
        <taxon>Fungi incertae sedis</taxon>
        <taxon>Chytridiomycota</taxon>
        <taxon>Chytridiomycota incertae sedis</taxon>
        <taxon>Chytridiomycetes</taxon>
        <taxon>Chytridiomycetes incertae sedis</taxon>
        <taxon>Blyttiomyces</taxon>
    </lineage>
</organism>
<reference evidence="3" key="1">
    <citation type="journal article" date="2018" name="Nat. Microbiol.">
        <title>Leveraging single-cell genomics to expand the fungal tree of life.</title>
        <authorList>
            <person name="Ahrendt S.R."/>
            <person name="Quandt C.A."/>
            <person name="Ciobanu D."/>
            <person name="Clum A."/>
            <person name="Salamov A."/>
            <person name="Andreopoulos B."/>
            <person name="Cheng J.F."/>
            <person name="Woyke T."/>
            <person name="Pelin A."/>
            <person name="Henrissat B."/>
            <person name="Reynolds N.K."/>
            <person name="Benny G.L."/>
            <person name="Smith M.E."/>
            <person name="James T.Y."/>
            <person name="Grigoriev I.V."/>
        </authorList>
    </citation>
    <scope>NUCLEOTIDE SEQUENCE [LARGE SCALE GENOMIC DNA]</scope>
</reference>
<proteinExistence type="predicted"/>
<keyword evidence="3" id="KW-1185">Reference proteome</keyword>
<dbReference type="InterPro" id="IPR019129">
    <property type="entry name" value="Folate-sensitive_fs_Fra10Ac1"/>
</dbReference>
<sequence>CGNLSCSVDIDLRSWEVNFAYFEAGEKKNALVKLRLCPECSFKLNYRKNREREAADKERERERKRKARERERTGDGEETEEAGDKERKKRKDRHARGRRLSGENENGGDDERDDEGESTYNESGLTHPPADIAPQTPQEIERSTASAIWSAPVAEAQAEKSVAEEMDDYFADLLIIWSDSGSSLILSREKSHGRQAPEEL</sequence>
<feature type="non-terminal residue" evidence="2">
    <location>
        <position position="1"/>
    </location>
</feature>
<feature type="compositionally biased region" description="Polar residues" evidence="1">
    <location>
        <begin position="135"/>
        <end position="146"/>
    </location>
</feature>
<evidence type="ECO:0000256" key="1">
    <source>
        <dbReference type="SAM" id="MobiDB-lite"/>
    </source>
</evidence>
<evidence type="ECO:0000313" key="2">
    <source>
        <dbReference type="EMBL" id="RKO85948.1"/>
    </source>
</evidence>
<feature type="region of interest" description="Disordered" evidence="1">
    <location>
        <begin position="51"/>
        <end position="146"/>
    </location>
</feature>
<protein>
    <recommendedName>
        <fullName evidence="4">Folate-sensitive fragile site protein Fra10Ac1-domain-containing protein</fullName>
    </recommendedName>
</protein>
<dbReference type="EMBL" id="KZ998599">
    <property type="protein sequence ID" value="RKO85948.1"/>
    <property type="molecule type" value="Genomic_DNA"/>
</dbReference>
<evidence type="ECO:0000313" key="3">
    <source>
        <dbReference type="Proteomes" id="UP000269721"/>
    </source>
</evidence>
<name>A0A4P9W4Y4_9FUNG</name>
<dbReference type="AlphaFoldDB" id="A0A4P9W4Y4"/>
<feature type="compositionally biased region" description="Basic residues" evidence="1">
    <location>
        <begin position="87"/>
        <end position="99"/>
    </location>
</feature>
<feature type="compositionally biased region" description="Acidic residues" evidence="1">
    <location>
        <begin position="106"/>
        <end position="117"/>
    </location>
</feature>
<dbReference type="Proteomes" id="UP000269721">
    <property type="component" value="Unassembled WGS sequence"/>
</dbReference>
<accession>A0A4P9W4Y4</accession>
<evidence type="ECO:0008006" key="4">
    <source>
        <dbReference type="Google" id="ProtNLM"/>
    </source>
</evidence>
<dbReference type="Pfam" id="PF09725">
    <property type="entry name" value="Fra10Ac1"/>
    <property type="match status" value="1"/>
</dbReference>
<gene>
    <name evidence="2" type="ORF">BDK51DRAFT_34445</name>
</gene>
<dbReference type="OrthoDB" id="197967at2759"/>